<dbReference type="InterPro" id="IPR005821">
    <property type="entry name" value="Ion_trans_dom"/>
</dbReference>
<evidence type="ECO:0000256" key="2">
    <source>
        <dbReference type="ARBA" id="ARBA00022448"/>
    </source>
</evidence>
<dbReference type="PROSITE" id="PS50297">
    <property type="entry name" value="ANK_REP_REGION"/>
    <property type="match status" value="10"/>
</dbReference>
<evidence type="ECO:0000256" key="10">
    <source>
        <dbReference type="ARBA" id="ARBA00023180"/>
    </source>
</evidence>
<dbReference type="Gene3D" id="1.25.40.20">
    <property type="entry name" value="Ankyrin repeat-containing domain"/>
    <property type="match status" value="4"/>
</dbReference>
<feature type="repeat" description="ANK" evidence="12">
    <location>
        <begin position="724"/>
        <end position="756"/>
    </location>
</feature>
<name>A0A4S2LX94_OPIFE</name>
<evidence type="ECO:0000259" key="15">
    <source>
        <dbReference type="Pfam" id="PF00520"/>
    </source>
</evidence>
<dbReference type="EMBL" id="SJOL01006362">
    <property type="protein sequence ID" value="TGZ68500.1"/>
    <property type="molecule type" value="Genomic_DNA"/>
</dbReference>
<feature type="compositionally biased region" description="Basic and acidic residues" evidence="13">
    <location>
        <begin position="66"/>
        <end position="79"/>
    </location>
</feature>
<dbReference type="PROSITE" id="PS50088">
    <property type="entry name" value="ANK_REPEAT"/>
    <property type="match status" value="10"/>
</dbReference>
<feature type="repeat" description="ANK" evidence="12">
    <location>
        <begin position="196"/>
        <end position="228"/>
    </location>
</feature>
<keyword evidence="8" id="KW-0406">Ion transport</keyword>
<feature type="transmembrane region" description="Helical" evidence="14">
    <location>
        <begin position="1135"/>
        <end position="1162"/>
    </location>
</feature>
<evidence type="ECO:0000256" key="9">
    <source>
        <dbReference type="ARBA" id="ARBA00023136"/>
    </source>
</evidence>
<dbReference type="Proteomes" id="UP000308267">
    <property type="component" value="Unassembled WGS sequence"/>
</dbReference>
<dbReference type="InterPro" id="IPR002110">
    <property type="entry name" value="Ankyrin_rpt"/>
</dbReference>
<keyword evidence="11" id="KW-0407">Ion channel</keyword>
<keyword evidence="6 14" id="KW-1133">Transmembrane helix</keyword>
<evidence type="ECO:0000256" key="5">
    <source>
        <dbReference type="ARBA" id="ARBA00022737"/>
    </source>
</evidence>
<dbReference type="Pfam" id="PF13637">
    <property type="entry name" value="Ank_4"/>
    <property type="match status" value="1"/>
</dbReference>
<dbReference type="GO" id="GO:1902495">
    <property type="term" value="C:transmembrane transporter complex"/>
    <property type="evidence" value="ECO:0007669"/>
    <property type="project" value="TreeGrafter"/>
</dbReference>
<feature type="transmembrane region" description="Helical" evidence="14">
    <location>
        <begin position="884"/>
        <end position="905"/>
    </location>
</feature>
<keyword evidence="3" id="KW-0716">Sensory transduction</keyword>
<feature type="transmembrane region" description="Helical" evidence="14">
    <location>
        <begin position="973"/>
        <end position="990"/>
    </location>
</feature>
<evidence type="ECO:0000256" key="6">
    <source>
        <dbReference type="ARBA" id="ARBA00022989"/>
    </source>
</evidence>
<protein>
    <recommendedName>
        <fullName evidence="15">Ion transport domain-containing protein</fullName>
    </recommendedName>
</protein>
<feature type="repeat" description="ANK" evidence="12">
    <location>
        <begin position="690"/>
        <end position="712"/>
    </location>
</feature>
<comment type="subcellular location">
    <subcellularLocation>
        <location evidence="1">Membrane</location>
        <topology evidence="1">Multi-pass membrane protein</topology>
    </subcellularLocation>
</comment>
<evidence type="ECO:0000256" key="13">
    <source>
        <dbReference type="SAM" id="MobiDB-lite"/>
    </source>
</evidence>
<feature type="repeat" description="ANK" evidence="12">
    <location>
        <begin position="296"/>
        <end position="328"/>
    </location>
</feature>
<dbReference type="AlphaFoldDB" id="A0A4S2LX94"/>
<dbReference type="PANTHER" id="PTHR47143">
    <property type="entry name" value="TRANSIENT RECEPTOR POTENTIAL CATION CHANNEL PROTEIN PAINLESS"/>
    <property type="match status" value="1"/>
</dbReference>
<feature type="repeat" description="ANK" evidence="12">
    <location>
        <begin position="484"/>
        <end position="516"/>
    </location>
</feature>
<evidence type="ECO:0000313" key="16">
    <source>
        <dbReference type="EMBL" id="TGZ68500.1"/>
    </source>
</evidence>
<keyword evidence="5" id="KW-0677">Repeat</keyword>
<feature type="repeat" description="ANK" evidence="12">
    <location>
        <begin position="413"/>
        <end position="445"/>
    </location>
</feature>
<keyword evidence="2" id="KW-0813">Transport</keyword>
<dbReference type="GO" id="GO:0005216">
    <property type="term" value="F:monoatomic ion channel activity"/>
    <property type="evidence" value="ECO:0007669"/>
    <property type="project" value="InterPro"/>
</dbReference>
<feature type="transmembrane region" description="Helical" evidence="14">
    <location>
        <begin position="936"/>
        <end position="953"/>
    </location>
</feature>
<proteinExistence type="predicted"/>
<evidence type="ECO:0000256" key="3">
    <source>
        <dbReference type="ARBA" id="ARBA00022606"/>
    </source>
</evidence>
<keyword evidence="9 14" id="KW-0472">Membrane</keyword>
<dbReference type="STRING" id="147828.A0A4S2LX94"/>
<feature type="compositionally biased region" description="Polar residues" evidence="13">
    <location>
        <begin position="80"/>
        <end position="115"/>
    </location>
</feature>
<evidence type="ECO:0000256" key="1">
    <source>
        <dbReference type="ARBA" id="ARBA00004141"/>
    </source>
</evidence>
<keyword evidence="4 14" id="KW-0812">Transmembrane</keyword>
<organism evidence="16 17">
    <name type="scientific">Opisthorchis felineus</name>
    <dbReference type="NCBI Taxonomy" id="147828"/>
    <lineage>
        <taxon>Eukaryota</taxon>
        <taxon>Metazoa</taxon>
        <taxon>Spiralia</taxon>
        <taxon>Lophotrochozoa</taxon>
        <taxon>Platyhelminthes</taxon>
        <taxon>Trematoda</taxon>
        <taxon>Digenea</taxon>
        <taxon>Opisthorchiida</taxon>
        <taxon>Opisthorchiata</taxon>
        <taxon>Opisthorchiidae</taxon>
        <taxon>Opisthorchis</taxon>
    </lineage>
</organism>
<dbReference type="SUPFAM" id="SSF48403">
    <property type="entry name" value="Ankyrin repeat"/>
    <property type="match status" value="2"/>
</dbReference>
<feature type="domain" description="Ion transport" evidence="15">
    <location>
        <begin position="887"/>
        <end position="1171"/>
    </location>
</feature>
<dbReference type="InterPro" id="IPR036770">
    <property type="entry name" value="Ankyrin_rpt-contain_sf"/>
</dbReference>
<evidence type="ECO:0000256" key="12">
    <source>
        <dbReference type="PROSITE-ProRule" id="PRU00023"/>
    </source>
</evidence>
<feature type="transmembrane region" description="Helical" evidence="14">
    <location>
        <begin position="1022"/>
        <end position="1055"/>
    </location>
</feature>
<comment type="caution">
    <text evidence="16">The sequence shown here is derived from an EMBL/GenBank/DDBJ whole genome shotgun (WGS) entry which is preliminary data.</text>
</comment>
<evidence type="ECO:0000256" key="4">
    <source>
        <dbReference type="ARBA" id="ARBA00022692"/>
    </source>
</evidence>
<keyword evidence="7 12" id="KW-0040">ANK repeat</keyword>
<evidence type="ECO:0000256" key="8">
    <source>
        <dbReference type="ARBA" id="ARBA00023065"/>
    </source>
</evidence>
<dbReference type="OrthoDB" id="1661883at2759"/>
<feature type="repeat" description="ANK" evidence="12">
    <location>
        <begin position="622"/>
        <end position="644"/>
    </location>
</feature>
<keyword evidence="10" id="KW-0325">Glycoprotein</keyword>
<dbReference type="Pfam" id="PF00023">
    <property type="entry name" value="Ank"/>
    <property type="match status" value="1"/>
</dbReference>
<sequence length="1271" mass="144701">MTNQTTEYMHTQLNLYFVIKSHDGVEAQRMNQFGAMSTTTVGLCPKTRRRQGKCDAAQSHQLYKTHSSEGEDSKKDDVNRSSLSHQTDINHSGSNNAGSNKNDDINNVTNGSYPNSRRRRLSKTVNWVKQSVISISFAEEAHNRWKRCVQKHTSNVHRELQANPMLPFECVRQNTPGLLKELLREQHSIIHQVDQKGSLLIHRAINAGALEIVQMLVSYGADLEIQDEKGNYPSHLAAISGNLEIFEYLIDLNIDMSQKNNEGLEPIHFLAMHDHVELLNRLVELAQVDVNASGEGGSTPIHYCCTHDSVRCLETLIAHGADMYKANNRQTYPIHAALENVSRKCIDVLFAEEERKQRGTEQPIPKFLLVVNESEKPGRGSRGWSFRRPSISPSKEMPQTVAIVNHINLVDCEGDTPLHTAVRSGDLEQVKLCLDHGADIMAIQNDQETPVHYACSKSDLECVKLMLEARPNQIELCLAMVNRSGYTPLHIATLYDHVPLLEYLVEQGAPVDATDSTGLTALLLGAKKGSYRSCCRLIDLGANVSSSDANERNIVHLMMLHYQSGIQNMLRIFEMSLVSQDLVFRKDSSGCTPLHYAAEHGRHCMVRCLLRLGVTILDRNADGDTPMHLAAQHGRNKVVQYLLESPEGIRALYQEDAFGQNPLHRAVTQGHVHVTEMLLEKGGIFRKCHAGNSPLHLAARYGQLEICQVLLKLSPAMLDQVNFEGLTALHFAATNDCSEVVDFLLTSGAQIVPSNDGVYFVTDALNRRHFSTLKAIIMHQRWPEIWNQFDGTEHCVLDGLIREIPTLYALVMSQSITRQKDERTGTRTVTYDFSVLQRVNDIDERTKDPLHRVSLIAQLQRRELLFHPLCSTYLDLKWKIYGRWVHFFQLIYFALILAVITTYVINDDLQIVNRTNSSKVYKTEETIASRVHQFRIFGWVLFSVITVHIFLKLFQLKQQRLEYFHDWSNTLELLLLGLANALFIDAALGGRMPNRKIVGAFLMLLSWFNFMMQLSRVKYLGIFIVMFIQVFTTVIQCLLVFSIVVIGFGFVFHVLLREPDYRLRRELLSRLYNNISHHPKTWVPSMGFQLSEREQFDYLGISIFKTIMMMFGEYEHSQTLIYPLFGSTEEATIDAALVFIFYIAFLLLVPIILMNLLIGLAVGDIDEVRKTACQKLIIQQIYWLADLELKFPRKLRHKIFKSSVSWVECQKKHNSQVHHSHTSEPQLAENPVEKRLQKLENLVQGQTVQMRKISEKIDLIITNTTKECSQG</sequence>
<dbReference type="PANTHER" id="PTHR47143:SF1">
    <property type="entry name" value="ION_TRANS DOMAIN-CONTAINING PROTEIN"/>
    <property type="match status" value="1"/>
</dbReference>
<reference evidence="16 17" key="1">
    <citation type="journal article" date="2019" name="BMC Genomics">
        <title>New insights from Opisthorchis felineus genome: update on genomics of the epidemiologically important liver flukes.</title>
        <authorList>
            <person name="Ershov N.I."/>
            <person name="Mordvinov V.A."/>
            <person name="Prokhortchouk E.B."/>
            <person name="Pakharukova M.Y."/>
            <person name="Gunbin K.V."/>
            <person name="Ustyantsev K."/>
            <person name="Genaev M.A."/>
            <person name="Blinov A.G."/>
            <person name="Mazur A."/>
            <person name="Boulygina E."/>
            <person name="Tsygankova S."/>
            <person name="Khrameeva E."/>
            <person name="Chekanov N."/>
            <person name="Fan G."/>
            <person name="Xiao A."/>
            <person name="Zhang H."/>
            <person name="Xu X."/>
            <person name="Yang H."/>
            <person name="Solovyev V."/>
            <person name="Lee S.M."/>
            <person name="Liu X."/>
            <person name="Afonnikov D.A."/>
            <person name="Skryabin K.G."/>
        </authorList>
    </citation>
    <scope>NUCLEOTIDE SEQUENCE [LARGE SCALE GENOMIC DNA]</scope>
    <source>
        <strain evidence="16">AK-0245</strain>
        <tissue evidence="16">Whole organism</tissue>
    </source>
</reference>
<feature type="repeat" description="ANK" evidence="12">
    <location>
        <begin position="589"/>
        <end position="621"/>
    </location>
</feature>
<evidence type="ECO:0000313" key="17">
    <source>
        <dbReference type="Proteomes" id="UP000308267"/>
    </source>
</evidence>
<feature type="repeat" description="ANK" evidence="12">
    <location>
        <begin position="229"/>
        <end position="261"/>
    </location>
</feature>
<dbReference type="InterPro" id="IPR052076">
    <property type="entry name" value="TRP_cation_channel"/>
</dbReference>
<evidence type="ECO:0000256" key="11">
    <source>
        <dbReference type="ARBA" id="ARBA00023303"/>
    </source>
</evidence>
<evidence type="ECO:0000256" key="14">
    <source>
        <dbReference type="SAM" id="Phobius"/>
    </source>
</evidence>
<dbReference type="Pfam" id="PF00520">
    <property type="entry name" value="Ion_trans"/>
    <property type="match status" value="1"/>
</dbReference>
<gene>
    <name evidence="16" type="ORF">CRM22_004220</name>
</gene>
<dbReference type="Pfam" id="PF12796">
    <property type="entry name" value="Ank_2"/>
    <property type="match status" value="5"/>
</dbReference>
<accession>A0A4S2LX94</accession>
<feature type="region of interest" description="Disordered" evidence="13">
    <location>
        <begin position="52"/>
        <end position="121"/>
    </location>
</feature>
<keyword evidence="17" id="KW-1185">Reference proteome</keyword>
<feature type="transmembrane region" description="Helical" evidence="14">
    <location>
        <begin position="997"/>
        <end position="1016"/>
    </location>
</feature>
<feature type="repeat" description="ANK" evidence="12">
    <location>
        <begin position="658"/>
        <end position="682"/>
    </location>
</feature>
<dbReference type="SMART" id="SM00248">
    <property type="entry name" value="ANK"/>
    <property type="match status" value="14"/>
</dbReference>
<evidence type="ECO:0000256" key="7">
    <source>
        <dbReference type="ARBA" id="ARBA00023043"/>
    </source>
</evidence>